<protein>
    <recommendedName>
        <fullName evidence="2 3">Single-stranded DNA-binding protein</fullName>
        <shortName evidence="2">SSB</shortName>
    </recommendedName>
</protein>
<dbReference type="PANTHER" id="PTHR10302">
    <property type="entry name" value="SINGLE-STRANDED DNA-BINDING PROTEIN"/>
    <property type="match status" value="1"/>
</dbReference>
<dbReference type="EMBL" id="WFLM01000009">
    <property type="protein sequence ID" value="KAB8035867.1"/>
    <property type="molecule type" value="Genomic_DNA"/>
</dbReference>
<dbReference type="HAMAP" id="MF_00984">
    <property type="entry name" value="SSB"/>
    <property type="match status" value="1"/>
</dbReference>
<dbReference type="AlphaFoldDB" id="A0A6N6VPA8"/>
<dbReference type="SUPFAM" id="SSF50249">
    <property type="entry name" value="Nucleic acid-binding proteins"/>
    <property type="match status" value="1"/>
</dbReference>
<dbReference type="NCBIfam" id="TIGR00621">
    <property type="entry name" value="ssb"/>
    <property type="match status" value="1"/>
</dbReference>
<dbReference type="GO" id="GO:0009295">
    <property type="term" value="C:nucleoid"/>
    <property type="evidence" value="ECO:0007669"/>
    <property type="project" value="TreeGrafter"/>
</dbReference>
<dbReference type="PANTHER" id="PTHR10302:SF27">
    <property type="entry name" value="SINGLE-STRANDED DNA-BINDING PROTEIN"/>
    <property type="match status" value="1"/>
</dbReference>
<dbReference type="PIRSF" id="PIRSF002070">
    <property type="entry name" value="SSB"/>
    <property type="match status" value="1"/>
</dbReference>
<evidence type="ECO:0000256" key="3">
    <source>
        <dbReference type="PIRNR" id="PIRNR002070"/>
    </source>
</evidence>
<name>A0A6N6VPA8_9BACT</name>
<dbReference type="PROSITE" id="PS50935">
    <property type="entry name" value="SSB"/>
    <property type="match status" value="1"/>
</dbReference>
<dbReference type="CDD" id="cd04496">
    <property type="entry name" value="SSB_OBF"/>
    <property type="match status" value="1"/>
</dbReference>
<dbReference type="InterPro" id="IPR000424">
    <property type="entry name" value="Primosome_PriB/ssb"/>
</dbReference>
<dbReference type="InterPro" id="IPR011344">
    <property type="entry name" value="ssDNA-bd"/>
</dbReference>
<dbReference type="Gene3D" id="2.40.50.140">
    <property type="entry name" value="Nucleic acid-binding proteins"/>
    <property type="match status" value="1"/>
</dbReference>
<evidence type="ECO:0000256" key="4">
    <source>
        <dbReference type="SAM" id="MobiDB-lite"/>
    </source>
</evidence>
<evidence type="ECO:0000313" key="6">
    <source>
        <dbReference type="Proteomes" id="UP000437748"/>
    </source>
</evidence>
<dbReference type="InterPro" id="IPR012340">
    <property type="entry name" value="NA-bd_OB-fold"/>
</dbReference>
<proteinExistence type="inferred from homology"/>
<comment type="caution">
    <text evidence="2">Lacks conserved residue(s) required for the propagation of feature annotation.</text>
</comment>
<keyword evidence="1 2" id="KW-0238">DNA-binding</keyword>
<keyword evidence="6" id="KW-1185">Reference proteome</keyword>
<organism evidence="5 6">
    <name type="scientific">Silvanigrella paludirubra</name>
    <dbReference type="NCBI Taxonomy" id="2499159"/>
    <lineage>
        <taxon>Bacteria</taxon>
        <taxon>Pseudomonadati</taxon>
        <taxon>Bdellovibrionota</taxon>
        <taxon>Oligoflexia</taxon>
        <taxon>Silvanigrellales</taxon>
        <taxon>Silvanigrellaceae</taxon>
        <taxon>Silvanigrella</taxon>
    </lineage>
</organism>
<dbReference type="OrthoDB" id="5293989at2"/>
<feature type="compositionally biased region" description="Low complexity" evidence="4">
    <location>
        <begin position="114"/>
        <end position="125"/>
    </location>
</feature>
<comment type="caution">
    <text evidence="5">The sequence shown here is derived from an EMBL/GenBank/DDBJ whole genome shotgun (WGS) entry which is preliminary data.</text>
</comment>
<feature type="region of interest" description="Disordered" evidence="4">
    <location>
        <begin position="109"/>
        <end position="141"/>
    </location>
</feature>
<dbReference type="Proteomes" id="UP000437748">
    <property type="component" value="Unassembled WGS sequence"/>
</dbReference>
<dbReference type="GO" id="GO:0003697">
    <property type="term" value="F:single-stranded DNA binding"/>
    <property type="evidence" value="ECO:0007669"/>
    <property type="project" value="UniProtKB-UniRule"/>
</dbReference>
<gene>
    <name evidence="5" type="primary">ssb</name>
    <name evidence="5" type="ORF">GCL60_16690</name>
</gene>
<evidence type="ECO:0000256" key="2">
    <source>
        <dbReference type="HAMAP-Rule" id="MF_00984"/>
    </source>
</evidence>
<evidence type="ECO:0000256" key="1">
    <source>
        <dbReference type="ARBA" id="ARBA00023125"/>
    </source>
</evidence>
<accession>A0A6N6VPA8</accession>
<comment type="subunit">
    <text evidence="2">Homotetramer.</text>
</comment>
<dbReference type="Pfam" id="PF00436">
    <property type="entry name" value="SSB"/>
    <property type="match status" value="1"/>
</dbReference>
<dbReference type="RefSeq" id="WP_153421892.1">
    <property type="nucleotide sequence ID" value="NZ_WFLM01000009.1"/>
</dbReference>
<evidence type="ECO:0000313" key="5">
    <source>
        <dbReference type="EMBL" id="KAB8035867.1"/>
    </source>
</evidence>
<dbReference type="GO" id="GO:0006260">
    <property type="term" value="P:DNA replication"/>
    <property type="evidence" value="ECO:0007669"/>
    <property type="project" value="InterPro"/>
</dbReference>
<sequence>MSSVNKVILVGRLGQDPEIRSTTSGQNVCTLSIATSESFIKEGIKQEKTEWHRVILWGKLAEIAHKFLKKGRLVYIEGKLQTRSWQDQQGQKRYTTEILSNSIQFLESNSQSTNQNDNEYYNNQEPEFCSNSSPITDDIPF</sequence>
<reference evidence="5 6" key="1">
    <citation type="submission" date="2019-10" db="EMBL/GenBank/DDBJ databases">
        <title>New species of Slilvanegrellaceae.</title>
        <authorList>
            <person name="Pitt A."/>
            <person name="Hahn M.W."/>
        </authorList>
    </citation>
    <scope>NUCLEOTIDE SEQUENCE [LARGE SCALE GENOMIC DNA]</scope>
    <source>
        <strain evidence="5 6">SP-Ram-0.45-NSY-1</strain>
    </source>
</reference>